<dbReference type="AlphaFoldDB" id="A0A3B1B6D1"/>
<evidence type="ECO:0000256" key="1">
    <source>
        <dbReference type="SAM" id="Coils"/>
    </source>
</evidence>
<dbReference type="InterPro" id="IPR010985">
    <property type="entry name" value="Ribbon_hlx_hlx"/>
</dbReference>
<sequence length="89" mass="10129">MTAISLKLPDDLAQESKSIADKIGISRTELIRQALRHELDEIEARLERASMAQALQTMRNDSAYIQESEAVYEGLEEALPEEPENWWQG</sequence>
<name>A0A3B1B6D1_9ZZZZ</name>
<dbReference type="Gene3D" id="1.10.1220.10">
    <property type="entry name" value="Met repressor-like"/>
    <property type="match status" value="1"/>
</dbReference>
<proteinExistence type="predicted"/>
<organism evidence="3">
    <name type="scientific">hydrothermal vent metagenome</name>
    <dbReference type="NCBI Taxonomy" id="652676"/>
    <lineage>
        <taxon>unclassified sequences</taxon>
        <taxon>metagenomes</taxon>
        <taxon>ecological metagenomes</taxon>
    </lineage>
</organism>
<evidence type="ECO:0000259" key="2">
    <source>
        <dbReference type="Pfam" id="PF01402"/>
    </source>
</evidence>
<reference evidence="3" key="1">
    <citation type="submission" date="2018-06" db="EMBL/GenBank/DDBJ databases">
        <authorList>
            <person name="Zhirakovskaya E."/>
        </authorList>
    </citation>
    <scope>NUCLEOTIDE SEQUENCE</scope>
</reference>
<dbReference type="CDD" id="cd22231">
    <property type="entry name" value="RHH_NikR_HicB-like"/>
    <property type="match status" value="1"/>
</dbReference>
<dbReference type="Pfam" id="PF01402">
    <property type="entry name" value="RHH_1"/>
    <property type="match status" value="1"/>
</dbReference>
<feature type="domain" description="Ribbon-helix-helix protein CopG" evidence="2">
    <location>
        <begin position="4"/>
        <end position="40"/>
    </location>
</feature>
<keyword evidence="1" id="KW-0175">Coiled coil</keyword>
<dbReference type="InterPro" id="IPR002145">
    <property type="entry name" value="CopG"/>
</dbReference>
<accession>A0A3B1B6D1</accession>
<gene>
    <name evidence="3" type="ORF">MNBD_GAMMA24-621</name>
</gene>
<dbReference type="SUPFAM" id="SSF47598">
    <property type="entry name" value="Ribbon-helix-helix"/>
    <property type="match status" value="1"/>
</dbReference>
<dbReference type="GO" id="GO:0006355">
    <property type="term" value="P:regulation of DNA-templated transcription"/>
    <property type="evidence" value="ECO:0007669"/>
    <property type="project" value="InterPro"/>
</dbReference>
<dbReference type="InterPro" id="IPR013321">
    <property type="entry name" value="Arc_rbn_hlx_hlx"/>
</dbReference>
<feature type="coiled-coil region" evidence="1">
    <location>
        <begin position="25"/>
        <end position="52"/>
    </location>
</feature>
<dbReference type="EMBL" id="UOFZ01000140">
    <property type="protein sequence ID" value="VAX13846.1"/>
    <property type="molecule type" value="Genomic_DNA"/>
</dbReference>
<evidence type="ECO:0000313" key="3">
    <source>
        <dbReference type="EMBL" id="VAX13846.1"/>
    </source>
</evidence>
<protein>
    <recommendedName>
        <fullName evidence="2">Ribbon-helix-helix protein CopG domain-containing protein</fullName>
    </recommendedName>
</protein>